<evidence type="ECO:0000256" key="1">
    <source>
        <dbReference type="ARBA" id="ARBA00023002"/>
    </source>
</evidence>
<dbReference type="InterPro" id="IPR002563">
    <property type="entry name" value="Flavin_Rdtase-like_dom"/>
</dbReference>
<evidence type="ECO:0000313" key="4">
    <source>
        <dbReference type="Proteomes" id="UP000232453"/>
    </source>
</evidence>
<dbReference type="GO" id="GO:0010181">
    <property type="term" value="F:FMN binding"/>
    <property type="evidence" value="ECO:0007669"/>
    <property type="project" value="InterPro"/>
</dbReference>
<dbReference type="GO" id="GO:0006208">
    <property type="term" value="P:pyrimidine nucleobase catabolic process"/>
    <property type="evidence" value="ECO:0007669"/>
    <property type="project" value="TreeGrafter"/>
</dbReference>
<dbReference type="AlphaFoldDB" id="A0AA44ZNY7"/>
<comment type="caution">
    <text evidence="3">The sequence shown here is derived from an EMBL/GenBank/DDBJ whole genome shotgun (WGS) entry which is preliminary data.</text>
</comment>
<dbReference type="GO" id="GO:0042602">
    <property type="term" value="F:riboflavin reductase (NADPH) activity"/>
    <property type="evidence" value="ECO:0007669"/>
    <property type="project" value="TreeGrafter"/>
</dbReference>
<dbReference type="PANTHER" id="PTHR30466:SF1">
    <property type="entry name" value="FMN REDUCTASE (NADH) RUTF"/>
    <property type="match status" value="1"/>
</dbReference>
<evidence type="ECO:0000313" key="3">
    <source>
        <dbReference type="EMBL" id="PKB30337.1"/>
    </source>
</evidence>
<organism evidence="3 4">
    <name type="scientific">Pseudonocardia alni</name>
    <name type="common">Amycolata alni</name>
    <dbReference type="NCBI Taxonomy" id="33907"/>
    <lineage>
        <taxon>Bacteria</taxon>
        <taxon>Bacillati</taxon>
        <taxon>Actinomycetota</taxon>
        <taxon>Actinomycetes</taxon>
        <taxon>Pseudonocardiales</taxon>
        <taxon>Pseudonocardiaceae</taxon>
        <taxon>Pseudonocardia</taxon>
    </lineage>
</organism>
<protein>
    <submittedName>
        <fullName evidence="3">4-hydroxyphenylacetate 3-monooxygenase reductase component</fullName>
    </submittedName>
</protein>
<dbReference type="EMBL" id="PHUJ01000003">
    <property type="protein sequence ID" value="PKB30337.1"/>
    <property type="molecule type" value="Genomic_DNA"/>
</dbReference>
<dbReference type="Pfam" id="PF01613">
    <property type="entry name" value="Flavin_Reduct"/>
    <property type="match status" value="1"/>
</dbReference>
<dbReference type="InterPro" id="IPR050268">
    <property type="entry name" value="NADH-dep_flavin_reductase"/>
</dbReference>
<dbReference type="Proteomes" id="UP000232453">
    <property type="component" value="Unassembled WGS sequence"/>
</dbReference>
<dbReference type="SMART" id="SM00903">
    <property type="entry name" value="Flavin_Reduct"/>
    <property type="match status" value="1"/>
</dbReference>
<name>A0AA44ZNY7_PSEA5</name>
<dbReference type="InterPro" id="IPR012349">
    <property type="entry name" value="Split_barrel_FMN-bd"/>
</dbReference>
<evidence type="ECO:0000259" key="2">
    <source>
        <dbReference type="SMART" id="SM00903"/>
    </source>
</evidence>
<proteinExistence type="predicted"/>
<feature type="domain" description="Flavin reductase like" evidence="2">
    <location>
        <begin position="13"/>
        <end position="160"/>
    </location>
</feature>
<reference evidence="3 4" key="1">
    <citation type="submission" date="2017-11" db="EMBL/GenBank/DDBJ databases">
        <title>Sequencing the genomes of 1000 actinobacteria strains.</title>
        <authorList>
            <person name="Klenk H.-P."/>
        </authorList>
    </citation>
    <scope>NUCLEOTIDE SEQUENCE [LARGE SCALE GENOMIC DNA]</scope>
    <source>
        <strain evidence="3 4">DSM 44104</strain>
    </source>
</reference>
<dbReference type="Gene3D" id="2.30.110.10">
    <property type="entry name" value="Electron Transport, Fmn-binding Protein, Chain A"/>
    <property type="match status" value="1"/>
</dbReference>
<dbReference type="PANTHER" id="PTHR30466">
    <property type="entry name" value="FLAVIN REDUCTASE"/>
    <property type="match status" value="1"/>
</dbReference>
<sequence length="168" mass="17469">MSEPSTSDFRAAMANLSAAVNVITTDGPLGRAGMTVSAACSVTDTPPTVLVCVNRSSRSHAVLVGNGRICVNVLGDDHADLAMHFAGATRVPTAERFATGSWDHDTHGVPVLRDAAAALVGTVRSARDQGTHTVLFVEVDHVSTRDGGGGLVYFQRSFHPVGTSRLSA</sequence>
<accession>A0AA44ZNY7</accession>
<dbReference type="SUPFAM" id="SSF50475">
    <property type="entry name" value="FMN-binding split barrel"/>
    <property type="match status" value="1"/>
</dbReference>
<gene>
    <name evidence="3" type="ORF">ATL51_1997</name>
</gene>
<keyword evidence="1" id="KW-0560">Oxidoreductase</keyword>